<proteinExistence type="predicted"/>
<name>H8K917_RICAC</name>
<dbReference type="eggNOG" id="COG0500">
    <property type="taxonomic scope" value="Bacteria"/>
</dbReference>
<organism evidence="2 3">
    <name type="scientific">Rickettsia australis (strain Cutlack)</name>
    <dbReference type="NCBI Taxonomy" id="1105110"/>
    <lineage>
        <taxon>Bacteria</taxon>
        <taxon>Pseudomonadati</taxon>
        <taxon>Pseudomonadota</taxon>
        <taxon>Alphaproteobacteria</taxon>
        <taxon>Rickettsiales</taxon>
        <taxon>Rickettsiaceae</taxon>
        <taxon>Rickettsieae</taxon>
        <taxon>Rickettsia</taxon>
        <taxon>spotted fever group</taxon>
    </lineage>
</organism>
<dbReference type="InterPro" id="IPR029063">
    <property type="entry name" value="SAM-dependent_MTases_sf"/>
</dbReference>
<protein>
    <submittedName>
        <fullName evidence="2">Tellurite resistance protein-like protein</fullName>
    </submittedName>
</protein>
<dbReference type="Proteomes" id="UP000007589">
    <property type="component" value="Chromosome"/>
</dbReference>
<evidence type="ECO:0000259" key="1">
    <source>
        <dbReference type="Pfam" id="PF08241"/>
    </source>
</evidence>
<dbReference type="InterPro" id="IPR013216">
    <property type="entry name" value="Methyltransf_11"/>
</dbReference>
<accession>H8K917</accession>
<dbReference type="AlphaFoldDB" id="H8K917"/>
<dbReference type="HOGENOM" id="CLU_1873851_0_0_5"/>
<dbReference type="GO" id="GO:0008757">
    <property type="term" value="F:S-adenosylmethionine-dependent methyltransferase activity"/>
    <property type="evidence" value="ECO:0007669"/>
    <property type="project" value="InterPro"/>
</dbReference>
<dbReference type="KEGG" id="rau:MC5_00600"/>
<evidence type="ECO:0000313" key="3">
    <source>
        <dbReference type="Proteomes" id="UP000007589"/>
    </source>
</evidence>
<sequence>MTAFNGSSEMVKLATKKTGIDVLHSTFQDIDFKESFDGVWAQATLFHRSYNETINVYKKIYTVLKSEGIFYAFYGYGSDIMQTDGRDFYNMNKDTIKPYFNGLFKVVKIWTEKSKRFSPSKEALWLNFIVKQSKTI</sequence>
<dbReference type="EMBL" id="CP003338">
    <property type="protein sequence ID" value="AFC70537.1"/>
    <property type="molecule type" value="Genomic_DNA"/>
</dbReference>
<reference evidence="3" key="1">
    <citation type="submission" date="2012-02" db="EMBL/GenBank/DDBJ databases">
        <title>Complete genome sequence of Rickettsia australis strain Cutlack.</title>
        <authorList>
            <person name="Johnson S.L."/>
            <person name="Munk A.C."/>
            <person name="Han S."/>
            <person name="Bruce D.C."/>
            <person name="Dasch G.A."/>
        </authorList>
    </citation>
    <scope>NUCLEOTIDE SEQUENCE [LARGE SCALE GENOMIC DNA]</scope>
    <source>
        <strain evidence="3">Cutlack</strain>
    </source>
</reference>
<evidence type="ECO:0000313" key="2">
    <source>
        <dbReference type="EMBL" id="AFC70537.1"/>
    </source>
</evidence>
<dbReference type="Pfam" id="PF08241">
    <property type="entry name" value="Methyltransf_11"/>
    <property type="match status" value="1"/>
</dbReference>
<gene>
    <name evidence="2" type="ordered locus">MC5_00600</name>
</gene>
<feature type="domain" description="Methyltransferase type 11" evidence="1">
    <location>
        <begin position="2"/>
        <end position="71"/>
    </location>
</feature>
<dbReference type="RefSeq" id="WP_014412079.1">
    <property type="nucleotide sequence ID" value="NC_017058.1"/>
</dbReference>
<dbReference type="SUPFAM" id="SSF53335">
    <property type="entry name" value="S-adenosyl-L-methionine-dependent methyltransferases"/>
    <property type="match status" value="1"/>
</dbReference>
<dbReference type="Gene3D" id="3.40.50.150">
    <property type="entry name" value="Vaccinia Virus protein VP39"/>
    <property type="match status" value="1"/>
</dbReference>
<keyword evidence="3" id="KW-1185">Reference proteome</keyword>